<accession>A0A2Z6M2W7</accession>
<sequence>MGLALYEVRLVLRSKRRIRARVSTPASNKTALLNKRTFISKLFTLIEDSIYKRRSTGDTQVALTDTIYEKVRSSFFLSSRHTVRLKAGEREELLSMVVKLDQVRRIYICVRYGSCGGRSTVRAQYCGGWFRFDKGIMPGRRSSTVGSRRVRFGSRARTRNRRGARCTILAAMYVNLDLRDSSNGTHTQRRTTSSGLDETENISIKKLLGVSCERKSPAFIHIHSLVY</sequence>
<evidence type="ECO:0000313" key="1">
    <source>
        <dbReference type="EMBL" id="GAU19240.1"/>
    </source>
</evidence>
<name>A0A2Z6M2W7_TRISU</name>
<dbReference type="Proteomes" id="UP000242715">
    <property type="component" value="Unassembled WGS sequence"/>
</dbReference>
<evidence type="ECO:0000313" key="2">
    <source>
        <dbReference type="Proteomes" id="UP000242715"/>
    </source>
</evidence>
<dbReference type="OrthoDB" id="1792573at2759"/>
<reference evidence="2" key="1">
    <citation type="journal article" date="2017" name="Front. Plant Sci.">
        <title>Climate Clever Clovers: New Paradigm to Reduce the Environmental Footprint of Ruminants by Breeding Low Methanogenic Forages Utilizing Haplotype Variation.</title>
        <authorList>
            <person name="Kaur P."/>
            <person name="Appels R."/>
            <person name="Bayer P.E."/>
            <person name="Keeble-Gagnere G."/>
            <person name="Wang J."/>
            <person name="Hirakawa H."/>
            <person name="Shirasawa K."/>
            <person name="Vercoe P."/>
            <person name="Stefanova K."/>
            <person name="Durmic Z."/>
            <person name="Nichols P."/>
            <person name="Revell C."/>
            <person name="Isobe S.N."/>
            <person name="Edwards D."/>
            <person name="Erskine W."/>
        </authorList>
    </citation>
    <scope>NUCLEOTIDE SEQUENCE [LARGE SCALE GENOMIC DNA]</scope>
    <source>
        <strain evidence="2">cv. Daliak</strain>
    </source>
</reference>
<gene>
    <name evidence="1" type="ORF">TSUD_199210</name>
</gene>
<keyword evidence="2" id="KW-1185">Reference proteome</keyword>
<dbReference type="AlphaFoldDB" id="A0A2Z6M2W7"/>
<protein>
    <submittedName>
        <fullName evidence="1">Uncharacterized protein</fullName>
    </submittedName>
</protein>
<proteinExistence type="predicted"/>
<dbReference type="EMBL" id="DF973196">
    <property type="protein sequence ID" value="GAU19240.1"/>
    <property type="molecule type" value="Genomic_DNA"/>
</dbReference>
<organism evidence="1 2">
    <name type="scientific">Trifolium subterraneum</name>
    <name type="common">Subterranean clover</name>
    <dbReference type="NCBI Taxonomy" id="3900"/>
    <lineage>
        <taxon>Eukaryota</taxon>
        <taxon>Viridiplantae</taxon>
        <taxon>Streptophyta</taxon>
        <taxon>Embryophyta</taxon>
        <taxon>Tracheophyta</taxon>
        <taxon>Spermatophyta</taxon>
        <taxon>Magnoliopsida</taxon>
        <taxon>eudicotyledons</taxon>
        <taxon>Gunneridae</taxon>
        <taxon>Pentapetalae</taxon>
        <taxon>rosids</taxon>
        <taxon>fabids</taxon>
        <taxon>Fabales</taxon>
        <taxon>Fabaceae</taxon>
        <taxon>Papilionoideae</taxon>
        <taxon>50 kb inversion clade</taxon>
        <taxon>NPAAA clade</taxon>
        <taxon>Hologalegina</taxon>
        <taxon>IRL clade</taxon>
        <taxon>Trifolieae</taxon>
        <taxon>Trifolium</taxon>
    </lineage>
</organism>